<evidence type="ECO:0000313" key="2">
    <source>
        <dbReference type="EMBL" id="TDE33689.1"/>
    </source>
</evidence>
<dbReference type="RefSeq" id="WP_132638347.1">
    <property type="nucleotide sequence ID" value="NZ_SMLD01000155.1"/>
</dbReference>
<sequence length="268" mass="29477">MRPFMITVLAGVLAAPLTGQLTGPWAATAAAETASHPVDRSELTANALYEAGPLPRTKCTEPPVRRDDRKLARAYVNAVVACLERSWKRHLTGAGLPYEPVRVRHMSRIPKNHCDLPVDGAGSQAWYCEKSRTLIFQIGEEWTDNPSDLWLFHTAASMYGYHVQDLTGISAALGELPAGSKAESREQSRRYFLQSACLGGAFMKSVWPMKGRSAKDWHYFRTLPVGDGDGRNSWYGRTATVRSWVGRGFATGDPGSCNTWAAASARVY</sequence>
<dbReference type="AlphaFoldDB" id="A0A4R5EGX1"/>
<keyword evidence="3" id="KW-1185">Reference proteome</keyword>
<keyword evidence="1" id="KW-0732">Signal</keyword>
<name>A0A4R5EGX1_9ACTN</name>
<comment type="caution">
    <text evidence="2">The sequence shown here is derived from an EMBL/GenBank/DDBJ whole genome shotgun (WGS) entry which is preliminary data.</text>
</comment>
<evidence type="ECO:0000313" key="3">
    <source>
        <dbReference type="Proteomes" id="UP000295136"/>
    </source>
</evidence>
<feature type="signal peptide" evidence="1">
    <location>
        <begin position="1"/>
        <end position="21"/>
    </location>
</feature>
<evidence type="ECO:0008006" key="4">
    <source>
        <dbReference type="Google" id="ProtNLM"/>
    </source>
</evidence>
<accession>A0A4R5EGX1</accession>
<gene>
    <name evidence="2" type="ORF">E1295_37805</name>
</gene>
<reference evidence="2 3" key="1">
    <citation type="submission" date="2019-03" db="EMBL/GenBank/DDBJ databases">
        <title>Draft genome sequences of novel Actinobacteria.</title>
        <authorList>
            <person name="Sahin N."/>
            <person name="Ay H."/>
            <person name="Saygin H."/>
        </authorList>
    </citation>
    <scope>NUCLEOTIDE SEQUENCE [LARGE SCALE GENOMIC DNA]</scope>
    <source>
        <strain evidence="2 3">6K102</strain>
    </source>
</reference>
<organism evidence="2 3">
    <name type="scientific">Nonomuraea mesophila</name>
    <dbReference type="NCBI Taxonomy" id="2530382"/>
    <lineage>
        <taxon>Bacteria</taxon>
        <taxon>Bacillati</taxon>
        <taxon>Actinomycetota</taxon>
        <taxon>Actinomycetes</taxon>
        <taxon>Streptosporangiales</taxon>
        <taxon>Streptosporangiaceae</taxon>
        <taxon>Nonomuraea</taxon>
    </lineage>
</organism>
<protein>
    <recommendedName>
        <fullName evidence="4">Metalloprotease</fullName>
    </recommendedName>
</protein>
<feature type="chain" id="PRO_5039343035" description="Metalloprotease" evidence="1">
    <location>
        <begin position="22"/>
        <end position="268"/>
    </location>
</feature>
<evidence type="ECO:0000256" key="1">
    <source>
        <dbReference type="SAM" id="SignalP"/>
    </source>
</evidence>
<proteinExistence type="predicted"/>
<dbReference type="EMBL" id="SMLD01000155">
    <property type="protein sequence ID" value="TDE33689.1"/>
    <property type="molecule type" value="Genomic_DNA"/>
</dbReference>
<dbReference type="Proteomes" id="UP000295136">
    <property type="component" value="Unassembled WGS sequence"/>
</dbReference>